<name>A0A1G8KEK4_9RHOO</name>
<gene>
    <name evidence="23" type="ORF">SAMN05660652_03404</name>
</gene>
<keyword evidence="9 23" id="KW-0418">Kinase</keyword>
<evidence type="ECO:0000256" key="12">
    <source>
        <dbReference type="ARBA" id="ARBA00023012"/>
    </source>
</evidence>
<dbReference type="SUPFAM" id="SSF47384">
    <property type="entry name" value="Homodimeric domain of signal transducing histidine kinase"/>
    <property type="match status" value="1"/>
</dbReference>
<dbReference type="SMART" id="SM00448">
    <property type="entry name" value="REC"/>
    <property type="match status" value="2"/>
</dbReference>
<comment type="subunit">
    <text evidence="15">At low DSF concentrations, interacts with RpfF.</text>
</comment>
<dbReference type="PRINTS" id="PR00344">
    <property type="entry name" value="BCTRLSENSOR"/>
</dbReference>
<dbReference type="CDD" id="cd16922">
    <property type="entry name" value="HATPase_EvgS-ArcB-TorS-like"/>
    <property type="match status" value="1"/>
</dbReference>
<dbReference type="Proteomes" id="UP000198607">
    <property type="component" value="Unassembled WGS sequence"/>
</dbReference>
<evidence type="ECO:0000256" key="6">
    <source>
        <dbReference type="ARBA" id="ARBA00022679"/>
    </source>
</evidence>
<dbReference type="FunFam" id="3.30.565.10:FF:000010">
    <property type="entry name" value="Sensor histidine kinase RcsC"/>
    <property type="match status" value="1"/>
</dbReference>
<dbReference type="Gene3D" id="3.30.565.10">
    <property type="entry name" value="Histidine kinase-like ATPase, C-terminal domain"/>
    <property type="match status" value="1"/>
</dbReference>
<evidence type="ECO:0000256" key="8">
    <source>
        <dbReference type="ARBA" id="ARBA00022741"/>
    </source>
</evidence>
<dbReference type="EMBL" id="FNCY01000018">
    <property type="protein sequence ID" value="SDI41838.1"/>
    <property type="molecule type" value="Genomic_DNA"/>
</dbReference>
<dbReference type="InterPro" id="IPR004358">
    <property type="entry name" value="Sig_transdc_His_kin-like_C"/>
</dbReference>
<evidence type="ECO:0000256" key="19">
    <source>
        <dbReference type="PROSITE-ProRule" id="PRU00169"/>
    </source>
</evidence>
<dbReference type="InterPro" id="IPR036641">
    <property type="entry name" value="HPT_dom_sf"/>
</dbReference>
<dbReference type="SUPFAM" id="SSF52172">
    <property type="entry name" value="CheY-like"/>
    <property type="match status" value="2"/>
</dbReference>
<accession>A0A1G8KEK4</accession>
<dbReference type="PROSITE" id="PS50109">
    <property type="entry name" value="HIS_KIN"/>
    <property type="match status" value="1"/>
</dbReference>
<feature type="modified residue" description="Phosphohistidine" evidence="18">
    <location>
        <position position="1017"/>
    </location>
</feature>
<dbReference type="Gene3D" id="3.40.50.2300">
    <property type="match status" value="4"/>
</dbReference>
<dbReference type="GO" id="GO:0005886">
    <property type="term" value="C:plasma membrane"/>
    <property type="evidence" value="ECO:0007669"/>
    <property type="project" value="UniProtKB-SubCell"/>
</dbReference>
<dbReference type="InterPro" id="IPR005467">
    <property type="entry name" value="His_kinase_dom"/>
</dbReference>
<evidence type="ECO:0000313" key="23">
    <source>
        <dbReference type="EMBL" id="SDI41838.1"/>
    </source>
</evidence>
<proteinExistence type="predicted"/>
<evidence type="ECO:0000256" key="15">
    <source>
        <dbReference type="ARBA" id="ARBA00064003"/>
    </source>
</evidence>
<dbReference type="FunFam" id="1.10.287.130:FF:000002">
    <property type="entry name" value="Two-component osmosensing histidine kinase"/>
    <property type="match status" value="1"/>
</dbReference>
<dbReference type="Pfam" id="PF01627">
    <property type="entry name" value="Hpt"/>
    <property type="match status" value="1"/>
</dbReference>
<feature type="domain" description="HPt" evidence="22">
    <location>
        <begin position="978"/>
        <end position="1075"/>
    </location>
</feature>
<protein>
    <recommendedName>
        <fullName evidence="16">Sensory/regulatory protein RpfC</fullName>
        <ecNumber evidence="3">2.7.13.3</ecNumber>
    </recommendedName>
    <alternativeName>
        <fullName evidence="17">Virulence sensor protein BvgS</fullName>
    </alternativeName>
</protein>
<feature type="domain" description="Response regulatory" evidence="21">
    <location>
        <begin position="817"/>
        <end position="933"/>
    </location>
</feature>
<comment type="catalytic activity">
    <reaction evidence="1">
        <text>ATP + protein L-histidine = ADP + protein N-phospho-L-histidine.</text>
        <dbReference type="EC" id="2.7.13.3"/>
    </reaction>
</comment>
<evidence type="ECO:0000256" key="2">
    <source>
        <dbReference type="ARBA" id="ARBA00004651"/>
    </source>
</evidence>
<dbReference type="GO" id="GO:0005524">
    <property type="term" value="F:ATP binding"/>
    <property type="evidence" value="ECO:0007669"/>
    <property type="project" value="UniProtKB-KW"/>
</dbReference>
<feature type="modified residue" description="4-aspartylphosphate" evidence="19">
    <location>
        <position position="866"/>
    </location>
</feature>
<evidence type="ECO:0000256" key="18">
    <source>
        <dbReference type="PROSITE-ProRule" id="PRU00110"/>
    </source>
</evidence>
<keyword evidence="10" id="KW-0067">ATP-binding</keyword>
<keyword evidence="24" id="KW-1185">Reference proteome</keyword>
<feature type="domain" description="Response regulatory" evidence="21">
    <location>
        <begin position="669"/>
        <end position="790"/>
    </location>
</feature>
<evidence type="ECO:0000256" key="16">
    <source>
        <dbReference type="ARBA" id="ARBA00068150"/>
    </source>
</evidence>
<dbReference type="CDD" id="cd00082">
    <property type="entry name" value="HisKA"/>
    <property type="match status" value="1"/>
</dbReference>
<dbReference type="AlphaFoldDB" id="A0A1G8KEK4"/>
<keyword evidence="8" id="KW-0547">Nucleotide-binding</keyword>
<dbReference type="InterPro" id="IPR001789">
    <property type="entry name" value="Sig_transdc_resp-reg_receiver"/>
</dbReference>
<evidence type="ECO:0000256" key="3">
    <source>
        <dbReference type="ARBA" id="ARBA00012438"/>
    </source>
</evidence>
<dbReference type="STRING" id="83767.SAMN05660652_03404"/>
<keyword evidence="6" id="KW-0808">Transferase</keyword>
<evidence type="ECO:0000256" key="4">
    <source>
        <dbReference type="ARBA" id="ARBA00022475"/>
    </source>
</evidence>
<evidence type="ECO:0000259" key="20">
    <source>
        <dbReference type="PROSITE" id="PS50109"/>
    </source>
</evidence>
<keyword evidence="7" id="KW-0812">Transmembrane</keyword>
<dbReference type="GO" id="GO:0000155">
    <property type="term" value="F:phosphorelay sensor kinase activity"/>
    <property type="evidence" value="ECO:0007669"/>
    <property type="project" value="InterPro"/>
</dbReference>
<sequence>MLAGFFCQFTLAAETNAQPPGGATAPSARSALQEVNGKRLAGKAVVILSGIQYGLPISDALIAAATHSLQDKGVSIKDIYVEYLDLARNIEPRRRMAQAVLLRDKFAKIPVGLLIVMNQAGLEFLEKEGRDLVPPDVPVILSIVQKPQGKQNQAQRAMMNVVGQPDVAGTLRHGLALFPRTKRIVVVTGAGDEQARVFEPAVEALAAMPNPPELEDTRALNYDEMLRRVASLPADSLILLGSYFKDPTGRSFVPVEVVADVAKQANAPTLGLYDSHVRQGLTGGSVLMTTTLGRRLGEIGADLMANAHTPAAAVSDASVPATPMFDWLQLRRWEASLDNLPPASMLINQPRTLWREYRNAVIGASAAILILSALVVALVIQNRRRQQAEKALLGYQQQLEGMVADRTAKLVDATQKAEAANVAKTAFLANMSHEIRTPMNAIIGMAHLALKTDLLPRQRDYILKIQSSGQHLLGIINDVLDFSKIEAREMRVERTDFELSRVLEGVTGLVGEKAAAKGLELILDVAGDVPEHLLGDPLRIGQILINFVNNAVKFTERGEITLRITVIEADDQAVLLRFSVKDTGIGLTAEQCGRLFQSFHQADSSTTRRYGGSGLGLAISKHLAALMGGDVGVSSQPGVGSEFWFSARLERSAAIAPSLLPSPDLRGRKVLVVDDNASAREIISEMLDSMTFQVTAVASGEEALSAVTLAADSGTPFELAYVDWQMPDLDGIATAQAIRTLPVAKTPRVVMMTAFSHEELQEASRDAGVEHILTKPLNASMLLDAAIRVLDGAAPVPNPGTHHETTEAPLPQRGGARILLVEDNELNQEVASEMLRQANFVVDIAADGRQALDRLARGQYDCVLMDMQMPVMDGIAATRAIRQQPQFAALPILAMTANAMSNDRERCLEAGMNDHIAKPIAPEELWAKLRRWIAPRQEETPPVGADATAADIGDAAPPEPSPIAGIDFRVGLRFALGREALYNRLLDKFVGTQSDFRAQITRALAAADWIGAARIAHTLKGAAAQIGAIDLPEQAAKLESSIAQLEPGAPLLPVHQLVDALAERLGTLIDAIKGRSVATGADPNADIPEDMTKIREVYCQLATQLANDDFACRETLQENRRLLRIALGDRYPLINNAIESFDFSLALGCLTESARKKGFELDDER</sequence>
<dbReference type="PANTHER" id="PTHR45339">
    <property type="entry name" value="HYBRID SIGNAL TRANSDUCTION HISTIDINE KINASE J"/>
    <property type="match status" value="1"/>
</dbReference>
<keyword evidence="4" id="KW-1003">Cell membrane</keyword>
<evidence type="ECO:0000313" key="24">
    <source>
        <dbReference type="Proteomes" id="UP000198607"/>
    </source>
</evidence>
<evidence type="ECO:0000256" key="10">
    <source>
        <dbReference type="ARBA" id="ARBA00022840"/>
    </source>
</evidence>
<dbReference type="SUPFAM" id="SSF55874">
    <property type="entry name" value="ATPase domain of HSP90 chaperone/DNA topoisomerase II/histidine kinase"/>
    <property type="match status" value="1"/>
</dbReference>
<evidence type="ECO:0000256" key="1">
    <source>
        <dbReference type="ARBA" id="ARBA00000085"/>
    </source>
</evidence>
<evidence type="ECO:0000259" key="22">
    <source>
        <dbReference type="PROSITE" id="PS50894"/>
    </source>
</evidence>
<dbReference type="Gene3D" id="1.10.287.130">
    <property type="match status" value="1"/>
</dbReference>
<dbReference type="CDD" id="cd17546">
    <property type="entry name" value="REC_hyHK_CKI1_RcsC-like"/>
    <property type="match status" value="2"/>
</dbReference>
<comment type="function">
    <text evidence="14">Member of the two-component regulatory system BvgS/BvgA. Phosphorylates BvgA via a four-step phosphorelay in response to environmental signals.</text>
</comment>
<dbReference type="EC" id="2.7.13.3" evidence="3"/>
<keyword evidence="11" id="KW-1133">Transmembrane helix</keyword>
<keyword evidence="13" id="KW-0472">Membrane</keyword>
<dbReference type="SMART" id="SM00387">
    <property type="entry name" value="HATPase_c"/>
    <property type="match status" value="1"/>
</dbReference>
<dbReference type="Pfam" id="PF00512">
    <property type="entry name" value="HisKA"/>
    <property type="match status" value="1"/>
</dbReference>
<evidence type="ECO:0000256" key="7">
    <source>
        <dbReference type="ARBA" id="ARBA00022692"/>
    </source>
</evidence>
<dbReference type="InterPro" id="IPR036890">
    <property type="entry name" value="HATPase_C_sf"/>
</dbReference>
<reference evidence="23 24" key="1">
    <citation type="submission" date="2016-10" db="EMBL/GenBank/DDBJ databases">
        <authorList>
            <person name="de Groot N.N."/>
        </authorList>
    </citation>
    <scope>NUCLEOTIDE SEQUENCE [LARGE SCALE GENOMIC DNA]</scope>
    <source>
        <strain evidence="23 24">DSM 5885</strain>
    </source>
</reference>
<dbReference type="PROSITE" id="PS50894">
    <property type="entry name" value="HPT"/>
    <property type="match status" value="1"/>
</dbReference>
<dbReference type="SUPFAM" id="SSF47226">
    <property type="entry name" value="Histidine-containing phosphotransfer domain, HPT domain"/>
    <property type="match status" value="1"/>
</dbReference>
<organism evidence="23 24">
    <name type="scientific">Propionivibrio dicarboxylicus</name>
    <dbReference type="NCBI Taxonomy" id="83767"/>
    <lineage>
        <taxon>Bacteria</taxon>
        <taxon>Pseudomonadati</taxon>
        <taxon>Pseudomonadota</taxon>
        <taxon>Betaproteobacteria</taxon>
        <taxon>Rhodocyclales</taxon>
        <taxon>Rhodocyclaceae</taxon>
        <taxon>Propionivibrio</taxon>
    </lineage>
</organism>
<keyword evidence="5 19" id="KW-0597">Phosphoprotein</keyword>
<evidence type="ECO:0000259" key="21">
    <source>
        <dbReference type="PROSITE" id="PS50110"/>
    </source>
</evidence>
<evidence type="ECO:0000256" key="5">
    <source>
        <dbReference type="ARBA" id="ARBA00022553"/>
    </source>
</evidence>
<dbReference type="InterPro" id="IPR008207">
    <property type="entry name" value="Sig_transdc_His_kin_Hpt_dom"/>
</dbReference>
<feature type="domain" description="Histidine kinase" evidence="20">
    <location>
        <begin position="430"/>
        <end position="651"/>
    </location>
</feature>
<keyword evidence="12" id="KW-0902">Two-component regulatory system</keyword>
<dbReference type="SMART" id="SM00073">
    <property type="entry name" value="HPT"/>
    <property type="match status" value="1"/>
</dbReference>
<evidence type="ECO:0000256" key="11">
    <source>
        <dbReference type="ARBA" id="ARBA00022989"/>
    </source>
</evidence>
<evidence type="ECO:0000256" key="9">
    <source>
        <dbReference type="ARBA" id="ARBA00022777"/>
    </source>
</evidence>
<evidence type="ECO:0000256" key="17">
    <source>
        <dbReference type="ARBA" id="ARBA00070152"/>
    </source>
</evidence>
<evidence type="ECO:0000256" key="13">
    <source>
        <dbReference type="ARBA" id="ARBA00023136"/>
    </source>
</evidence>
<dbReference type="Pfam" id="PF02518">
    <property type="entry name" value="HATPase_c"/>
    <property type="match status" value="1"/>
</dbReference>
<dbReference type="InterPro" id="IPR003661">
    <property type="entry name" value="HisK_dim/P_dom"/>
</dbReference>
<dbReference type="Gene3D" id="1.20.120.160">
    <property type="entry name" value="HPT domain"/>
    <property type="match status" value="1"/>
</dbReference>
<dbReference type="PANTHER" id="PTHR45339:SF1">
    <property type="entry name" value="HYBRID SIGNAL TRANSDUCTION HISTIDINE KINASE J"/>
    <property type="match status" value="1"/>
</dbReference>
<dbReference type="InterPro" id="IPR011006">
    <property type="entry name" value="CheY-like_superfamily"/>
</dbReference>
<evidence type="ECO:0000256" key="14">
    <source>
        <dbReference type="ARBA" id="ARBA00058004"/>
    </source>
</evidence>
<dbReference type="Pfam" id="PF00072">
    <property type="entry name" value="Response_reg"/>
    <property type="match status" value="2"/>
</dbReference>
<comment type="subcellular location">
    <subcellularLocation>
        <location evidence="2">Cell membrane</location>
        <topology evidence="2">Multi-pass membrane protein</topology>
    </subcellularLocation>
</comment>
<dbReference type="InterPro" id="IPR036097">
    <property type="entry name" value="HisK_dim/P_sf"/>
</dbReference>
<dbReference type="PROSITE" id="PS50110">
    <property type="entry name" value="RESPONSE_REGULATORY"/>
    <property type="match status" value="2"/>
</dbReference>
<dbReference type="InterPro" id="IPR003594">
    <property type="entry name" value="HATPase_dom"/>
</dbReference>
<feature type="modified residue" description="4-aspartylphosphate" evidence="19">
    <location>
        <position position="723"/>
    </location>
</feature>
<dbReference type="SMART" id="SM00388">
    <property type="entry name" value="HisKA"/>
    <property type="match status" value="1"/>
</dbReference>
<dbReference type="CDD" id="cd00088">
    <property type="entry name" value="HPT"/>
    <property type="match status" value="1"/>
</dbReference>